<dbReference type="InterPro" id="IPR029058">
    <property type="entry name" value="AB_hydrolase_fold"/>
</dbReference>
<name>A0A6J7KDV5_9ZZZZ</name>
<organism evidence="1">
    <name type="scientific">freshwater metagenome</name>
    <dbReference type="NCBI Taxonomy" id="449393"/>
    <lineage>
        <taxon>unclassified sequences</taxon>
        <taxon>metagenomes</taxon>
        <taxon>ecological metagenomes</taxon>
    </lineage>
</organism>
<accession>A0A6J7KDV5</accession>
<evidence type="ECO:0000313" key="1">
    <source>
        <dbReference type="EMBL" id="CAB4952214.1"/>
    </source>
</evidence>
<sequence>MKLTNIRKLSAALLTSALLASSAVAIAPAANAAVACSTADGVETCSGKLKNGAAFAIKMPSNFQGTMFYWNHGIRTSYTVPGTTLVRPSGLEELTPYSTSAKSDVTTYMLNMGLGVASYDGVTNNLYGWNAADRVAMLKELIDTTKAKYPKISKNVVYGSSMAGAIINPFVEKYPKLVDAVGIMSGVSPSVGQSLKSACDLFYIMSVFADPTIKGCPAFYGTGPTGFQVATGELQKIGALLRGWQADFGAKPLAYPAALAGGPIPQRSMLLLAGLIVGIPAKSAHMDGISTSTLVPEQSINATVAILENTIESAATGVLAGHSVAQVIGAGFYDNTKTDYSKLLTDADAARYNLGLSGDDGINAMLRVLAAAPRVTGNAATIKKLENLDRAKFTSTKPYVLMANEADRLVFSGNQARTADKLNAAFKKRLAAAKGKSVKPISNVTSIYAFTPARYTKYLATGAPDLAAAPAESGVGHQDFTVQQMQAWINMLAFAAEFGPLSAEEVSTFTAGTPYLNTDPGWRPSELKYNK</sequence>
<dbReference type="EMBL" id="CAFBNN010000059">
    <property type="protein sequence ID" value="CAB4952214.1"/>
    <property type="molecule type" value="Genomic_DNA"/>
</dbReference>
<reference evidence="1" key="1">
    <citation type="submission" date="2020-05" db="EMBL/GenBank/DDBJ databases">
        <authorList>
            <person name="Chiriac C."/>
            <person name="Salcher M."/>
            <person name="Ghai R."/>
            <person name="Kavagutti S V."/>
        </authorList>
    </citation>
    <scope>NUCLEOTIDE SEQUENCE</scope>
</reference>
<protein>
    <submittedName>
        <fullName evidence="1">Unannotated protein</fullName>
    </submittedName>
</protein>
<gene>
    <name evidence="1" type="ORF">UFOPK3797_00582</name>
</gene>
<dbReference type="SUPFAM" id="SSF53474">
    <property type="entry name" value="alpha/beta-Hydrolases"/>
    <property type="match status" value="1"/>
</dbReference>
<dbReference type="AlphaFoldDB" id="A0A6J7KDV5"/>
<proteinExistence type="predicted"/>
<dbReference type="Gene3D" id="3.40.50.1820">
    <property type="entry name" value="alpha/beta hydrolase"/>
    <property type="match status" value="1"/>
</dbReference>